<dbReference type="EMBL" id="GISG01123309">
    <property type="protein sequence ID" value="MBA4641240.1"/>
    <property type="molecule type" value="Transcribed_RNA"/>
</dbReference>
<evidence type="ECO:0000313" key="3">
    <source>
        <dbReference type="EMBL" id="MBA4641240.1"/>
    </source>
</evidence>
<name>A0A7C9DEE7_OPUST</name>
<feature type="transmembrane region" description="Helical" evidence="1">
    <location>
        <begin position="76"/>
        <end position="100"/>
    </location>
</feature>
<sequence>MLASLLLLLLQTIYTLPRCCNTCHHSFFRIISFSVSMFILLLVSFKLLHLDTFFFLFSQKCFYGFVENNYACQRTFVCLMTLTHYFSVIFMAPVVVIGLFSCIASSSPRLSVGPSCPLWLTN</sequence>
<protein>
    <submittedName>
        <fullName evidence="3">Uncharacterized protein</fullName>
    </submittedName>
</protein>
<evidence type="ECO:0000256" key="2">
    <source>
        <dbReference type="SAM" id="SignalP"/>
    </source>
</evidence>
<dbReference type="AlphaFoldDB" id="A0A7C9DEE7"/>
<keyword evidence="1" id="KW-0472">Membrane</keyword>
<feature type="transmembrane region" description="Helical" evidence="1">
    <location>
        <begin position="31"/>
        <end position="56"/>
    </location>
</feature>
<accession>A0A7C9DEE7</accession>
<feature type="signal peptide" evidence="2">
    <location>
        <begin position="1"/>
        <end position="15"/>
    </location>
</feature>
<keyword evidence="1" id="KW-0812">Transmembrane</keyword>
<proteinExistence type="predicted"/>
<feature type="chain" id="PRO_5027788429" evidence="2">
    <location>
        <begin position="16"/>
        <end position="122"/>
    </location>
</feature>
<keyword evidence="1" id="KW-1133">Transmembrane helix</keyword>
<reference evidence="3" key="2">
    <citation type="submission" date="2020-07" db="EMBL/GenBank/DDBJ databases">
        <authorList>
            <person name="Vera ALvarez R."/>
            <person name="Arias-Moreno D.M."/>
            <person name="Jimenez-Jacinto V."/>
            <person name="Jimenez-Bremont J.F."/>
            <person name="Swaminathan K."/>
            <person name="Moose S.P."/>
            <person name="Guerrero-Gonzalez M.L."/>
            <person name="Marino-Ramirez L."/>
            <person name="Landsman D."/>
            <person name="Rodriguez-Kessler M."/>
            <person name="Delgado-Sanchez P."/>
        </authorList>
    </citation>
    <scope>NUCLEOTIDE SEQUENCE</scope>
    <source>
        <tissue evidence="3">Cladode</tissue>
    </source>
</reference>
<reference evidence="3" key="1">
    <citation type="journal article" date="2013" name="J. Plant Res.">
        <title>Effect of fungi and light on seed germination of three Opuntia species from semiarid lands of central Mexico.</title>
        <authorList>
            <person name="Delgado-Sanchez P."/>
            <person name="Jimenez-Bremont J.F."/>
            <person name="Guerrero-Gonzalez Mde L."/>
            <person name="Flores J."/>
        </authorList>
    </citation>
    <scope>NUCLEOTIDE SEQUENCE</scope>
    <source>
        <tissue evidence="3">Cladode</tissue>
    </source>
</reference>
<evidence type="ECO:0000256" key="1">
    <source>
        <dbReference type="SAM" id="Phobius"/>
    </source>
</evidence>
<organism evidence="3">
    <name type="scientific">Opuntia streptacantha</name>
    <name type="common">Prickly pear cactus</name>
    <name type="synonym">Opuntia cardona</name>
    <dbReference type="NCBI Taxonomy" id="393608"/>
    <lineage>
        <taxon>Eukaryota</taxon>
        <taxon>Viridiplantae</taxon>
        <taxon>Streptophyta</taxon>
        <taxon>Embryophyta</taxon>
        <taxon>Tracheophyta</taxon>
        <taxon>Spermatophyta</taxon>
        <taxon>Magnoliopsida</taxon>
        <taxon>eudicotyledons</taxon>
        <taxon>Gunneridae</taxon>
        <taxon>Pentapetalae</taxon>
        <taxon>Caryophyllales</taxon>
        <taxon>Cactineae</taxon>
        <taxon>Cactaceae</taxon>
        <taxon>Opuntioideae</taxon>
        <taxon>Opuntia</taxon>
    </lineage>
</organism>
<keyword evidence="2" id="KW-0732">Signal</keyword>